<dbReference type="Proteomes" id="UP000308600">
    <property type="component" value="Unassembled WGS sequence"/>
</dbReference>
<name>A0ACD3AFB6_9AGAR</name>
<accession>A0ACD3AFB6</accession>
<gene>
    <name evidence="1" type="ORF">BDN72DRAFT_319363</name>
</gene>
<proteinExistence type="predicted"/>
<sequence length="130" mass="14619">MCALIMALLFVFTAVEVEETRLDSALDSLRSKLQCSRCLVSNDGINTSIVSIDPPLVTGRSWVSYALVVIVEVGLDSRFFENPKRRGSRGYEDVVGIRWEAGWRVQSLSSCCMRSLRGAYQNCCYLRARE</sequence>
<evidence type="ECO:0000313" key="1">
    <source>
        <dbReference type="EMBL" id="TFK63532.1"/>
    </source>
</evidence>
<evidence type="ECO:0000313" key="2">
    <source>
        <dbReference type="Proteomes" id="UP000308600"/>
    </source>
</evidence>
<keyword evidence="2" id="KW-1185">Reference proteome</keyword>
<organism evidence="1 2">
    <name type="scientific">Pluteus cervinus</name>
    <dbReference type="NCBI Taxonomy" id="181527"/>
    <lineage>
        <taxon>Eukaryota</taxon>
        <taxon>Fungi</taxon>
        <taxon>Dikarya</taxon>
        <taxon>Basidiomycota</taxon>
        <taxon>Agaricomycotina</taxon>
        <taxon>Agaricomycetes</taxon>
        <taxon>Agaricomycetidae</taxon>
        <taxon>Agaricales</taxon>
        <taxon>Pluteineae</taxon>
        <taxon>Pluteaceae</taxon>
        <taxon>Pluteus</taxon>
    </lineage>
</organism>
<dbReference type="EMBL" id="ML208518">
    <property type="protein sequence ID" value="TFK63532.1"/>
    <property type="molecule type" value="Genomic_DNA"/>
</dbReference>
<reference evidence="1 2" key="1">
    <citation type="journal article" date="2019" name="Nat. Ecol. Evol.">
        <title>Megaphylogeny resolves global patterns of mushroom evolution.</title>
        <authorList>
            <person name="Varga T."/>
            <person name="Krizsan K."/>
            <person name="Foldi C."/>
            <person name="Dima B."/>
            <person name="Sanchez-Garcia M."/>
            <person name="Sanchez-Ramirez S."/>
            <person name="Szollosi G.J."/>
            <person name="Szarkandi J.G."/>
            <person name="Papp V."/>
            <person name="Albert L."/>
            <person name="Andreopoulos W."/>
            <person name="Angelini C."/>
            <person name="Antonin V."/>
            <person name="Barry K.W."/>
            <person name="Bougher N.L."/>
            <person name="Buchanan P."/>
            <person name="Buyck B."/>
            <person name="Bense V."/>
            <person name="Catcheside P."/>
            <person name="Chovatia M."/>
            <person name="Cooper J."/>
            <person name="Damon W."/>
            <person name="Desjardin D."/>
            <person name="Finy P."/>
            <person name="Geml J."/>
            <person name="Haridas S."/>
            <person name="Hughes K."/>
            <person name="Justo A."/>
            <person name="Karasinski D."/>
            <person name="Kautmanova I."/>
            <person name="Kiss B."/>
            <person name="Kocsube S."/>
            <person name="Kotiranta H."/>
            <person name="LaButti K.M."/>
            <person name="Lechner B.E."/>
            <person name="Liimatainen K."/>
            <person name="Lipzen A."/>
            <person name="Lukacs Z."/>
            <person name="Mihaltcheva S."/>
            <person name="Morgado L.N."/>
            <person name="Niskanen T."/>
            <person name="Noordeloos M.E."/>
            <person name="Ohm R.A."/>
            <person name="Ortiz-Santana B."/>
            <person name="Ovrebo C."/>
            <person name="Racz N."/>
            <person name="Riley R."/>
            <person name="Savchenko A."/>
            <person name="Shiryaev A."/>
            <person name="Soop K."/>
            <person name="Spirin V."/>
            <person name="Szebenyi C."/>
            <person name="Tomsovsky M."/>
            <person name="Tulloss R.E."/>
            <person name="Uehling J."/>
            <person name="Grigoriev I.V."/>
            <person name="Vagvolgyi C."/>
            <person name="Papp T."/>
            <person name="Martin F.M."/>
            <person name="Miettinen O."/>
            <person name="Hibbett D.S."/>
            <person name="Nagy L.G."/>
        </authorList>
    </citation>
    <scope>NUCLEOTIDE SEQUENCE [LARGE SCALE GENOMIC DNA]</scope>
    <source>
        <strain evidence="1 2">NL-1719</strain>
    </source>
</reference>
<protein>
    <submittedName>
        <fullName evidence="1">Uncharacterized protein</fullName>
    </submittedName>
</protein>